<gene>
    <name evidence="3" type="ORF">NCTC10327_00538</name>
    <name evidence="1" type="ORF">R6G71_05970</name>
    <name evidence="2" type="ORF">SAMN05421878_10496</name>
</gene>
<dbReference type="Proteomes" id="UP001273799">
    <property type="component" value="Unassembled WGS sequence"/>
</dbReference>
<protein>
    <submittedName>
        <fullName evidence="1">DUF501 domain-containing protein</fullName>
    </submittedName>
    <submittedName>
        <fullName evidence="3">Protein of uncharacterized function (DUF501)</fullName>
    </submittedName>
</protein>
<evidence type="ECO:0000313" key="1">
    <source>
        <dbReference type="EMBL" id="MDY5153594.1"/>
    </source>
</evidence>
<dbReference type="Pfam" id="PF04417">
    <property type="entry name" value="DUF501"/>
    <property type="match status" value="1"/>
</dbReference>
<dbReference type="EMBL" id="JAWNFU010000003">
    <property type="protein sequence ID" value="MDY5153594.1"/>
    <property type="molecule type" value="Genomic_DNA"/>
</dbReference>
<proteinExistence type="predicted"/>
<dbReference type="PANTHER" id="PTHR37163">
    <property type="entry name" value="CONSERVED PROTEIN"/>
    <property type="match status" value="1"/>
</dbReference>
<dbReference type="InterPro" id="IPR007511">
    <property type="entry name" value="DUF501"/>
</dbReference>
<dbReference type="Proteomes" id="UP000269974">
    <property type="component" value="Unassembled WGS sequence"/>
</dbReference>
<reference evidence="1" key="4">
    <citation type="submission" date="2023-10" db="EMBL/GenBank/DDBJ databases">
        <title>Whole Genome based description of the genera Actinobaculum and Actinotignum reveals a complex phylogenetic relationship within the species included in the genus Actinotignum.</title>
        <authorList>
            <person name="Jensen C.S."/>
            <person name="Dargis R."/>
            <person name="Kemp M."/>
            <person name="Christensen J.J."/>
        </authorList>
    </citation>
    <scope>NUCLEOTIDE SEQUENCE</scope>
    <source>
        <strain evidence="1">Actinobaculum_suis_CCUG19206T</strain>
    </source>
</reference>
<dbReference type="EMBL" id="UYIO01000001">
    <property type="protein sequence ID" value="VDG75854.1"/>
    <property type="molecule type" value="Genomic_DNA"/>
</dbReference>
<dbReference type="OrthoDB" id="13546at2"/>
<organism evidence="2 4">
    <name type="scientific">Actinobaculum suis</name>
    <dbReference type="NCBI Taxonomy" id="1657"/>
    <lineage>
        <taxon>Bacteria</taxon>
        <taxon>Bacillati</taxon>
        <taxon>Actinomycetota</taxon>
        <taxon>Actinomycetes</taxon>
        <taxon>Actinomycetales</taxon>
        <taxon>Actinomycetaceae</taxon>
        <taxon>Actinobaculum</taxon>
    </lineage>
</organism>
<dbReference type="Proteomes" id="UP000182744">
    <property type="component" value="Unassembled WGS sequence"/>
</dbReference>
<evidence type="ECO:0000313" key="3">
    <source>
        <dbReference type="EMBL" id="VDG75854.1"/>
    </source>
</evidence>
<evidence type="ECO:0000313" key="5">
    <source>
        <dbReference type="Proteomes" id="UP000269974"/>
    </source>
</evidence>
<dbReference type="EMBL" id="FNAU01000004">
    <property type="protein sequence ID" value="SDE24271.1"/>
    <property type="molecule type" value="Genomic_DNA"/>
</dbReference>
<evidence type="ECO:0000313" key="2">
    <source>
        <dbReference type="EMBL" id="SDE24271.1"/>
    </source>
</evidence>
<dbReference type="RefSeq" id="WP_082159936.1">
    <property type="nucleotide sequence ID" value="NZ_FNAU01000004.1"/>
</dbReference>
<accession>A0A1G7BB78</accession>
<dbReference type="PANTHER" id="PTHR37163:SF1">
    <property type="entry name" value="DUF501 DOMAIN-CONTAINING PROTEIN"/>
    <property type="match status" value="1"/>
</dbReference>
<keyword evidence="4" id="KW-1185">Reference proteome</keyword>
<dbReference type="AlphaFoldDB" id="A0A1G7BB78"/>
<reference evidence="4" key="1">
    <citation type="submission" date="2016-10" db="EMBL/GenBank/DDBJ databases">
        <authorList>
            <person name="Varghese N."/>
        </authorList>
    </citation>
    <scope>NUCLEOTIDE SEQUENCE [LARGE SCALE GENOMIC DNA]</scope>
    <source>
        <strain evidence="4">DSM 20639</strain>
    </source>
</reference>
<sequence length="184" mass="19592">MQYTQDGAEITPALLTSIAANASPVRAGDLEAIATQLGREPRGVVGIGARCACGKPAVTITLPRLADGSPFPTLFYLSLPYVVREMSRLEADGRMAEMTAELTEDTELATAYQRAHESYIARREVLGQVPEISNVSAGGMPTRVKCLHALAGYALAVGEGVCPIGDRALEMSGWQPDVCHCEED</sequence>
<name>A0A1G7BB78_9ACTO</name>
<evidence type="ECO:0000313" key="4">
    <source>
        <dbReference type="Proteomes" id="UP000182744"/>
    </source>
</evidence>
<reference evidence="2" key="2">
    <citation type="submission" date="2016-10" db="EMBL/GenBank/DDBJ databases">
        <authorList>
            <person name="de Groot N.N."/>
        </authorList>
    </citation>
    <scope>NUCLEOTIDE SEQUENCE [LARGE SCALE GENOMIC DNA]</scope>
    <source>
        <strain evidence="2">DSM 20639</strain>
    </source>
</reference>
<reference evidence="3 5" key="3">
    <citation type="submission" date="2018-11" db="EMBL/GenBank/DDBJ databases">
        <authorList>
            <consortium name="Pathogen Informatics"/>
        </authorList>
    </citation>
    <scope>NUCLEOTIDE SEQUENCE [LARGE SCALE GENOMIC DNA]</scope>
    <source>
        <strain evidence="3 5">NCTC10327</strain>
    </source>
</reference>